<evidence type="ECO:0008006" key="4">
    <source>
        <dbReference type="Google" id="ProtNLM"/>
    </source>
</evidence>
<dbReference type="AlphaFoldDB" id="A0A6G9ICY6"/>
<gene>
    <name evidence="2" type="ORF">IPMB12_10610</name>
</gene>
<dbReference type="EMBL" id="CP050253">
    <property type="protein sequence ID" value="QIQ22098.1"/>
    <property type="molecule type" value="Genomic_DNA"/>
</dbReference>
<organism evidence="2 3">
    <name type="scientific">Zophobihabitans entericus</name>
    <dbReference type="NCBI Taxonomy" id="1635327"/>
    <lineage>
        <taxon>Bacteria</taxon>
        <taxon>Pseudomonadati</taxon>
        <taxon>Pseudomonadota</taxon>
        <taxon>Gammaproteobacteria</taxon>
        <taxon>Orbales</taxon>
        <taxon>Orbaceae</taxon>
        <taxon>Zophobihabitans</taxon>
    </lineage>
</organism>
<keyword evidence="3" id="KW-1185">Reference proteome</keyword>
<dbReference type="PROSITE" id="PS51257">
    <property type="entry name" value="PROKAR_LIPOPROTEIN"/>
    <property type="match status" value="1"/>
</dbReference>
<dbReference type="KEGG" id="orb:IPMB12_10610"/>
<keyword evidence="1" id="KW-1133">Transmembrane helix</keyword>
<dbReference type="Proteomes" id="UP000501168">
    <property type="component" value="Chromosome"/>
</dbReference>
<evidence type="ECO:0000313" key="2">
    <source>
        <dbReference type="EMBL" id="QIQ22098.1"/>
    </source>
</evidence>
<evidence type="ECO:0000313" key="3">
    <source>
        <dbReference type="Proteomes" id="UP000501168"/>
    </source>
</evidence>
<name>A0A6G9ICY6_9GAMM</name>
<proteinExistence type="predicted"/>
<sequence length="140" mass="15596">MKYSNNFMRYSNFQYYISTSVFILVSFLLSACTTNLIVTPRELPIGILGEPYYAEIDIKGGSGHISGGSFSYSIHPLDSGIELIPDYSIPTSYNHLIIRGIPGKLENIRITISAETINTSFGNSSQILDKTYIIKIEESK</sequence>
<keyword evidence="1" id="KW-0812">Transmembrane</keyword>
<feature type="transmembrane region" description="Helical" evidence="1">
    <location>
        <begin position="15"/>
        <end position="38"/>
    </location>
</feature>
<dbReference type="RefSeq" id="WP_166917395.1">
    <property type="nucleotide sequence ID" value="NZ_CP050253.1"/>
</dbReference>
<keyword evidence="1" id="KW-0472">Membrane</keyword>
<reference evidence="2 3" key="1">
    <citation type="submission" date="2020-03" db="EMBL/GenBank/DDBJ databases">
        <title>Complete genome sequence of Orbus sp. IPMB12 (BCRC 80908).</title>
        <authorList>
            <person name="Lo W.-S."/>
            <person name="Chang T.-H."/>
            <person name="Kuo C.-H."/>
        </authorList>
    </citation>
    <scope>NUCLEOTIDE SEQUENCE [LARGE SCALE GENOMIC DNA]</scope>
    <source>
        <strain evidence="2 3">IPMB12</strain>
    </source>
</reference>
<evidence type="ECO:0000256" key="1">
    <source>
        <dbReference type="SAM" id="Phobius"/>
    </source>
</evidence>
<protein>
    <recommendedName>
        <fullName evidence="4">Lipoprotein</fullName>
    </recommendedName>
</protein>
<accession>A0A6G9ICY6</accession>
<dbReference type="InParanoid" id="A0A6G9ICY6"/>